<sequence>MKRLLLVCRLGTRLEIGDNFTLNKITVLPTTSASLAYFIWRRGLSPDAAVLRGKSLVGGYSMFEARDTTRAERARPFWCCLARHQKARASAAVIDETVAARVPPRYAFGDRGQFYIK</sequence>
<gene>
    <name evidence="1" type="ORF">NDU88_005162</name>
</gene>
<accession>A0AAV7SKV7</accession>
<protein>
    <submittedName>
        <fullName evidence="1">Uncharacterized protein</fullName>
    </submittedName>
</protein>
<name>A0AAV7SKV7_PLEWA</name>
<dbReference type="EMBL" id="JANPWB010000008">
    <property type="protein sequence ID" value="KAJ1164728.1"/>
    <property type="molecule type" value="Genomic_DNA"/>
</dbReference>
<evidence type="ECO:0000313" key="2">
    <source>
        <dbReference type="Proteomes" id="UP001066276"/>
    </source>
</evidence>
<comment type="caution">
    <text evidence="1">The sequence shown here is derived from an EMBL/GenBank/DDBJ whole genome shotgun (WGS) entry which is preliminary data.</text>
</comment>
<organism evidence="1 2">
    <name type="scientific">Pleurodeles waltl</name>
    <name type="common">Iberian ribbed newt</name>
    <dbReference type="NCBI Taxonomy" id="8319"/>
    <lineage>
        <taxon>Eukaryota</taxon>
        <taxon>Metazoa</taxon>
        <taxon>Chordata</taxon>
        <taxon>Craniata</taxon>
        <taxon>Vertebrata</taxon>
        <taxon>Euteleostomi</taxon>
        <taxon>Amphibia</taxon>
        <taxon>Batrachia</taxon>
        <taxon>Caudata</taxon>
        <taxon>Salamandroidea</taxon>
        <taxon>Salamandridae</taxon>
        <taxon>Pleurodelinae</taxon>
        <taxon>Pleurodeles</taxon>
    </lineage>
</organism>
<dbReference type="AlphaFoldDB" id="A0AAV7SKV7"/>
<proteinExistence type="predicted"/>
<keyword evidence="2" id="KW-1185">Reference proteome</keyword>
<evidence type="ECO:0000313" key="1">
    <source>
        <dbReference type="EMBL" id="KAJ1164728.1"/>
    </source>
</evidence>
<dbReference type="Proteomes" id="UP001066276">
    <property type="component" value="Chromosome 4_2"/>
</dbReference>
<reference evidence="1" key="1">
    <citation type="journal article" date="2022" name="bioRxiv">
        <title>Sequencing and chromosome-scale assembly of the giantPleurodeles waltlgenome.</title>
        <authorList>
            <person name="Brown T."/>
            <person name="Elewa A."/>
            <person name="Iarovenko S."/>
            <person name="Subramanian E."/>
            <person name="Araus A.J."/>
            <person name="Petzold A."/>
            <person name="Susuki M."/>
            <person name="Suzuki K.-i.T."/>
            <person name="Hayashi T."/>
            <person name="Toyoda A."/>
            <person name="Oliveira C."/>
            <person name="Osipova E."/>
            <person name="Leigh N.D."/>
            <person name="Simon A."/>
            <person name="Yun M.H."/>
        </authorList>
    </citation>
    <scope>NUCLEOTIDE SEQUENCE</scope>
    <source>
        <strain evidence="1">20211129_DDA</strain>
        <tissue evidence="1">Liver</tissue>
    </source>
</reference>